<dbReference type="InterPro" id="IPR033753">
    <property type="entry name" value="GCV_H/Fam206"/>
</dbReference>
<dbReference type="NCBIfam" id="NF002270">
    <property type="entry name" value="PRK01202.1"/>
    <property type="match status" value="1"/>
</dbReference>
<evidence type="ECO:0000256" key="2">
    <source>
        <dbReference type="ARBA" id="ARBA00022823"/>
    </source>
</evidence>
<dbReference type="Pfam" id="PF01597">
    <property type="entry name" value="GCV_H"/>
    <property type="match status" value="1"/>
</dbReference>
<name>M4VFK4_9BACT</name>
<dbReference type="RefSeq" id="WP_015467687.1">
    <property type="nucleotide sequence ID" value="NC_020812.1"/>
</dbReference>
<dbReference type="GO" id="GO:0005960">
    <property type="term" value="C:glycine cleavage complex"/>
    <property type="evidence" value="ECO:0007669"/>
    <property type="project" value="InterPro"/>
</dbReference>
<evidence type="ECO:0000256" key="1">
    <source>
        <dbReference type="ARBA" id="ARBA00009249"/>
    </source>
</evidence>
<accession>M4VFK4</accession>
<dbReference type="PANTHER" id="PTHR11715:SF3">
    <property type="entry name" value="GLYCINE CLEAVAGE SYSTEM H PROTEIN-RELATED"/>
    <property type="match status" value="1"/>
</dbReference>
<evidence type="ECO:0000256" key="3">
    <source>
        <dbReference type="HAMAP-Rule" id="MF_00272"/>
    </source>
</evidence>
<proteinExistence type="inferred from homology"/>
<dbReference type="PROSITE" id="PS50968">
    <property type="entry name" value="BIOTINYL_LIPOYL"/>
    <property type="match status" value="1"/>
</dbReference>
<dbReference type="CDD" id="cd06848">
    <property type="entry name" value="GCS_H"/>
    <property type="match status" value="1"/>
</dbReference>
<dbReference type="AlphaFoldDB" id="M4VFK4"/>
<dbReference type="InterPro" id="IPR017453">
    <property type="entry name" value="GCV_H_sub"/>
</dbReference>
<dbReference type="GO" id="GO:0019464">
    <property type="term" value="P:glycine decarboxylation via glycine cleavage system"/>
    <property type="evidence" value="ECO:0007669"/>
    <property type="project" value="UniProtKB-UniRule"/>
</dbReference>
<comment type="subunit">
    <text evidence="3">The glycine cleavage system is composed of four proteins: P, T, L and H.</text>
</comment>
<dbReference type="PROSITE" id="PS00189">
    <property type="entry name" value="LIPOYL"/>
    <property type="match status" value="1"/>
</dbReference>
<dbReference type="InterPro" id="IPR000089">
    <property type="entry name" value="Biotin_lipoyl"/>
</dbReference>
<feature type="modified residue" description="N6-lipoyllysine" evidence="3 4">
    <location>
        <position position="61"/>
    </location>
</feature>
<gene>
    <name evidence="3" type="primary">gcvH</name>
    <name evidence="6" type="ORF">A11S_1343</name>
</gene>
<dbReference type="OrthoDB" id="9796712at2"/>
<sequence>MSSLKFTKDHEWLKIEGDDTAVLGITDYAQNALGDLVYVELPSIGKGVKKGEHFAVVESVKTAAEVYTPVTGEIVAVNDDLSTDPELIKKSLEEGWIAKIKMTNADEMAGLMDQAAYDAFVKTL</sequence>
<evidence type="ECO:0000313" key="7">
    <source>
        <dbReference type="Proteomes" id="UP000011932"/>
    </source>
</evidence>
<dbReference type="GO" id="GO:0009249">
    <property type="term" value="P:protein lipoylation"/>
    <property type="evidence" value="ECO:0007669"/>
    <property type="project" value="TreeGrafter"/>
</dbReference>
<dbReference type="KEGG" id="man:A11S_1343"/>
<dbReference type="Gene3D" id="2.40.50.100">
    <property type="match status" value="1"/>
</dbReference>
<comment type="cofactor">
    <cofactor evidence="3">
        <name>(R)-lipoate</name>
        <dbReference type="ChEBI" id="CHEBI:83088"/>
    </cofactor>
    <text evidence="3">Binds 1 lipoyl cofactor covalently.</text>
</comment>
<dbReference type="PANTHER" id="PTHR11715">
    <property type="entry name" value="GLYCINE CLEAVAGE SYSTEM H PROTEIN"/>
    <property type="match status" value="1"/>
</dbReference>
<dbReference type="InterPro" id="IPR003016">
    <property type="entry name" value="2-oxoA_DH_lipoyl-BS"/>
</dbReference>
<comment type="similarity">
    <text evidence="1 3">Belongs to the GcvH family.</text>
</comment>
<dbReference type="SUPFAM" id="SSF51230">
    <property type="entry name" value="Single hybrid motif"/>
    <property type="match status" value="1"/>
</dbReference>
<dbReference type="InterPro" id="IPR002930">
    <property type="entry name" value="GCV_H"/>
</dbReference>
<dbReference type="EMBL" id="CP003538">
    <property type="protein sequence ID" value="AGH98152.1"/>
    <property type="molecule type" value="Genomic_DNA"/>
</dbReference>
<dbReference type="NCBIfam" id="TIGR00527">
    <property type="entry name" value="gcvH"/>
    <property type="match status" value="1"/>
</dbReference>
<dbReference type="InterPro" id="IPR011053">
    <property type="entry name" value="Single_hybrid_motif"/>
</dbReference>
<dbReference type="Proteomes" id="UP000011932">
    <property type="component" value="Chromosome"/>
</dbReference>
<dbReference type="PATRIC" id="fig|349215.9.peg.1293"/>
<keyword evidence="2 3" id="KW-0450">Lipoyl</keyword>
<dbReference type="GO" id="GO:0005737">
    <property type="term" value="C:cytoplasm"/>
    <property type="evidence" value="ECO:0007669"/>
    <property type="project" value="TreeGrafter"/>
</dbReference>
<feature type="domain" description="Lipoyl-binding" evidence="5">
    <location>
        <begin position="20"/>
        <end position="101"/>
    </location>
</feature>
<dbReference type="HOGENOM" id="CLU_097408_2_2_5"/>
<comment type="function">
    <text evidence="3">The glycine cleavage system catalyzes the degradation of glycine. The H protein shuttles the methylamine group of glycine from the P protein to the T protein.</text>
</comment>
<reference evidence="6 7" key="1">
    <citation type="journal article" date="2013" name="ISME J.">
        <title>By their genes ye shall know them: genomic signatures of predatory bacteria.</title>
        <authorList>
            <person name="Pasternak Z."/>
            <person name="Pietrokovski S."/>
            <person name="Rotem O."/>
            <person name="Gophna U."/>
            <person name="Lurie-Weinberger M.N."/>
            <person name="Jurkevitch E."/>
        </authorList>
    </citation>
    <scope>NUCLEOTIDE SEQUENCE [LARGE SCALE GENOMIC DNA]</scope>
    <source>
        <strain evidence="6">EPB</strain>
    </source>
</reference>
<organism evidence="6 7">
    <name type="scientific">Micavibrio aeruginosavorus EPB</name>
    <dbReference type="NCBI Taxonomy" id="349215"/>
    <lineage>
        <taxon>Bacteria</taxon>
        <taxon>Pseudomonadati</taxon>
        <taxon>Bdellovibrionota</taxon>
        <taxon>Bdellovibrionia</taxon>
        <taxon>Bdellovibrionales</taxon>
        <taxon>Pseudobdellovibrionaceae</taxon>
        <taxon>Micavibrio</taxon>
    </lineage>
</organism>
<evidence type="ECO:0000313" key="6">
    <source>
        <dbReference type="EMBL" id="AGH98152.1"/>
    </source>
</evidence>
<evidence type="ECO:0000256" key="4">
    <source>
        <dbReference type="PIRSR" id="PIRSR617453-50"/>
    </source>
</evidence>
<evidence type="ECO:0000259" key="5">
    <source>
        <dbReference type="PROSITE" id="PS50968"/>
    </source>
</evidence>
<dbReference type="STRING" id="349215.A11S_1343"/>
<dbReference type="HAMAP" id="MF_00272">
    <property type="entry name" value="GcvH"/>
    <property type="match status" value="1"/>
</dbReference>
<protein>
    <recommendedName>
        <fullName evidence="3">Glycine cleavage system H protein</fullName>
    </recommendedName>
</protein>